<comment type="caution">
    <text evidence="1">The sequence shown here is derived from an EMBL/GenBank/DDBJ whole genome shotgun (WGS) entry which is preliminary data.</text>
</comment>
<accession>A0A6L9EAN0</accession>
<dbReference type="Proteomes" id="UP000475249">
    <property type="component" value="Unassembled WGS sequence"/>
</dbReference>
<protein>
    <recommendedName>
        <fullName evidence="3">DUF2268 domain-containing protein</fullName>
    </recommendedName>
</protein>
<sequence length="444" mass="51112">MIVKTLSRYLTLVLLAGFLLNLVSCREDKKMAKGVEALYLPNMDRVFENYDLLDSTKNYSDFAEQLVEANRDLRSSEMYVQAAMLYHQAGKSDEVAPLLNLAIDQGMANPKLLSKFPNLKPSENSESWKRLKIRLDSLQQEVQELSHFDLEMESMNRFWDYFEIAVADSAKAKTAFKEFIFDGPKELRDFYVVRYSSIDNMYGQMINAAPGYYRYLKHQFSPDSMNALKAQTKKWMSRFKQLYPQAVFPKVYVVPGILNSGGTATEMGLFIGGDMYGRSDNMPTEGLNDWQKGAIMKFSELPGLTIHELMHFQQSYRDTLNTNNVLRGVIEEGVCDFLLELSSQKPLKNKNLSYLEKPGKLENIMNDLKQDLYTNDLSRWLYNGGAIEDRPHDLGYTVGYLITKSYYNLQPDKKAAIYELLNTDDFTMIVEESEYAYLLNQESN</sequence>
<dbReference type="AlphaFoldDB" id="A0A6L9EAN0"/>
<dbReference type="EMBL" id="WXYO01000002">
    <property type="protein sequence ID" value="NAS11642.1"/>
    <property type="molecule type" value="Genomic_DNA"/>
</dbReference>
<evidence type="ECO:0008006" key="3">
    <source>
        <dbReference type="Google" id="ProtNLM"/>
    </source>
</evidence>
<proteinExistence type="predicted"/>
<keyword evidence="2" id="KW-1185">Reference proteome</keyword>
<reference evidence="1 2" key="1">
    <citation type="submission" date="2020-01" db="EMBL/GenBank/DDBJ databases">
        <title>Bacteria diversity of Porities sp.</title>
        <authorList>
            <person name="Wang G."/>
        </authorList>
    </citation>
    <scope>NUCLEOTIDE SEQUENCE [LARGE SCALE GENOMIC DNA]</scope>
    <source>
        <strain evidence="1 2">R33</strain>
    </source>
</reference>
<organism evidence="1 2">
    <name type="scientific">Poritiphilus flavus</name>
    <dbReference type="NCBI Taxonomy" id="2697053"/>
    <lineage>
        <taxon>Bacteria</taxon>
        <taxon>Pseudomonadati</taxon>
        <taxon>Bacteroidota</taxon>
        <taxon>Flavobacteriia</taxon>
        <taxon>Flavobacteriales</taxon>
        <taxon>Flavobacteriaceae</taxon>
        <taxon>Poritiphilus</taxon>
    </lineage>
</organism>
<evidence type="ECO:0000313" key="1">
    <source>
        <dbReference type="EMBL" id="NAS11642.1"/>
    </source>
</evidence>
<name>A0A6L9EAN0_9FLAO</name>
<evidence type="ECO:0000313" key="2">
    <source>
        <dbReference type="Proteomes" id="UP000475249"/>
    </source>
</evidence>
<gene>
    <name evidence="1" type="ORF">GTQ38_06490</name>
</gene>